<sequence>MAEVFHCGFRDHAQIIVVNDEHVAMWRFGSVEGSMLRREIRQS</sequence>
<name>A0A242MG87_CABSO</name>
<evidence type="ECO:0000313" key="2">
    <source>
        <dbReference type="Proteomes" id="UP000194546"/>
    </source>
</evidence>
<protein>
    <submittedName>
        <fullName evidence="1">Uncharacterized protein</fullName>
    </submittedName>
</protein>
<organism evidence="1 2">
    <name type="scientific">Caballeronia sordidicola</name>
    <name type="common">Burkholderia sordidicola</name>
    <dbReference type="NCBI Taxonomy" id="196367"/>
    <lineage>
        <taxon>Bacteria</taxon>
        <taxon>Pseudomonadati</taxon>
        <taxon>Pseudomonadota</taxon>
        <taxon>Betaproteobacteria</taxon>
        <taxon>Burkholderiales</taxon>
        <taxon>Burkholderiaceae</taxon>
        <taxon>Caballeronia</taxon>
    </lineage>
</organism>
<gene>
    <name evidence="1" type="ORF">PAMC26510_25750</name>
</gene>
<accession>A0A242MG87</accession>
<dbReference type="AlphaFoldDB" id="A0A242MG87"/>
<evidence type="ECO:0000313" key="1">
    <source>
        <dbReference type="EMBL" id="OTP70305.1"/>
    </source>
</evidence>
<dbReference type="Proteomes" id="UP000194546">
    <property type="component" value="Unassembled WGS sequence"/>
</dbReference>
<dbReference type="EMBL" id="NBTY01000142">
    <property type="protein sequence ID" value="OTP70305.1"/>
    <property type="molecule type" value="Genomic_DNA"/>
</dbReference>
<proteinExistence type="predicted"/>
<comment type="caution">
    <text evidence="1">The sequence shown here is derived from an EMBL/GenBank/DDBJ whole genome shotgun (WGS) entry which is preliminary data.</text>
</comment>
<reference evidence="1 2" key="1">
    <citation type="submission" date="2017-03" db="EMBL/GenBank/DDBJ databases">
        <title>Genome analysis of strain PAMC 26510.</title>
        <authorList>
            <person name="Oh H.-M."/>
            <person name="Yang J.-A."/>
        </authorList>
    </citation>
    <scope>NUCLEOTIDE SEQUENCE [LARGE SCALE GENOMIC DNA]</scope>
    <source>
        <strain evidence="1 2">PAMC 26510</strain>
    </source>
</reference>